<dbReference type="Gene3D" id="3.10.50.40">
    <property type="match status" value="1"/>
</dbReference>
<dbReference type="EMBL" id="CP035928">
    <property type="protein sequence ID" value="QEP33221.1"/>
    <property type="molecule type" value="Genomic_DNA"/>
</dbReference>
<dbReference type="Gene3D" id="1.10.4030.10">
    <property type="entry name" value="Porin chaperone SurA, peptide-binding domain"/>
    <property type="match status" value="1"/>
</dbReference>
<dbReference type="InterPro" id="IPR046357">
    <property type="entry name" value="PPIase_dom_sf"/>
</dbReference>
<accession>A0A5C2H2P0</accession>
<keyword evidence="3" id="KW-1185">Reference proteome</keyword>
<dbReference type="InterPro" id="IPR055131">
    <property type="entry name" value="Cj1289-like_C"/>
</dbReference>
<evidence type="ECO:0000313" key="2">
    <source>
        <dbReference type="EMBL" id="QEP33221.1"/>
    </source>
</evidence>
<proteinExistence type="predicted"/>
<dbReference type="InterPro" id="IPR027304">
    <property type="entry name" value="Trigger_fact/SurA_dom_sf"/>
</dbReference>
<dbReference type="PANTHER" id="PTHR47637:SF1">
    <property type="entry name" value="CHAPERONE SURA"/>
    <property type="match status" value="1"/>
</dbReference>
<reference evidence="3" key="1">
    <citation type="submission" date="2019-09" db="EMBL/GenBank/DDBJ databases">
        <title>Complete genome sequencing of four Arcobacter species reveals a diverse suite of mobile elements.</title>
        <authorList>
            <person name="On S.L.W."/>
            <person name="Miller W.G."/>
            <person name="Biggs P."/>
            <person name="Cornelius A."/>
            <person name="Vandamme P."/>
        </authorList>
    </citation>
    <scope>NUCLEOTIDE SEQUENCE [LARGE SCALE GENOMIC DNA]</scope>
    <source>
        <strain evidence="3">LMG 26638</strain>
    </source>
</reference>
<organism evidence="2 3">
    <name type="scientific">Malaciobacter pacificus</name>
    <dbReference type="NCBI Taxonomy" id="1080223"/>
    <lineage>
        <taxon>Bacteria</taxon>
        <taxon>Pseudomonadati</taxon>
        <taxon>Campylobacterota</taxon>
        <taxon>Epsilonproteobacteria</taxon>
        <taxon>Campylobacterales</taxon>
        <taxon>Arcobacteraceae</taxon>
        <taxon>Malaciobacter</taxon>
    </lineage>
</organism>
<dbReference type="InterPro" id="IPR050280">
    <property type="entry name" value="OMP_Chaperone_SurA"/>
</dbReference>
<dbReference type="SUPFAM" id="SSF109998">
    <property type="entry name" value="Triger factor/SurA peptide-binding domain-like"/>
    <property type="match status" value="1"/>
</dbReference>
<reference evidence="2 3" key="3">
    <citation type="submission" date="2019-09" db="EMBL/GenBank/DDBJ databases">
        <title>Taxonomic note: a critical rebuttal of the proposed division of the genus Arcobacter into six genera, emended descriptions of Arcobacter anaerophilus and the genus Arcobacter, and an assessment of genus-level boundaries for Epsilonproteobacteria using in silico genomic comparator tools.</title>
        <authorList>
            <person name="On S.L.W."/>
            <person name="Miller W.G."/>
            <person name="Biggs P."/>
            <person name="Cornelius A."/>
            <person name="Vandamme P."/>
        </authorList>
    </citation>
    <scope>NUCLEOTIDE SEQUENCE [LARGE SCALE GENOMIC DNA]</scope>
    <source>
        <strain evidence="2 3">LMG 26638</strain>
    </source>
</reference>
<gene>
    <name evidence="2" type="ORF">APAC_0050</name>
</gene>
<protein>
    <recommendedName>
        <fullName evidence="1">Cj1289-like C-terminal domain-containing protein</fullName>
    </recommendedName>
</protein>
<dbReference type="Pfam" id="PF22506">
    <property type="entry name" value="Cj1289-like_C"/>
    <property type="match status" value="1"/>
</dbReference>
<name>A0A5C2H2P0_9BACT</name>
<feature type="domain" description="Cj1289-like C-terminal" evidence="1">
    <location>
        <begin position="136"/>
        <end position="229"/>
    </location>
</feature>
<dbReference type="PANTHER" id="PTHR47637">
    <property type="entry name" value="CHAPERONE SURA"/>
    <property type="match status" value="1"/>
</dbReference>
<dbReference type="GO" id="GO:0003755">
    <property type="term" value="F:peptidyl-prolyl cis-trans isomerase activity"/>
    <property type="evidence" value="ECO:0007669"/>
    <property type="project" value="InterPro"/>
</dbReference>
<evidence type="ECO:0000259" key="1">
    <source>
        <dbReference type="Pfam" id="PF22506"/>
    </source>
</evidence>
<dbReference type="AlphaFoldDB" id="A0A5C2H2P0"/>
<dbReference type="Proteomes" id="UP000322726">
    <property type="component" value="Chromosome"/>
</dbReference>
<reference evidence="2 3" key="2">
    <citation type="submission" date="2019-09" db="EMBL/GenBank/DDBJ databases">
        <title>Complete genome sequencing of four Arcobacter species reveals a diverse suite of mobile elements.</title>
        <authorList>
            <person name="Miller W.G."/>
            <person name="Yee E."/>
            <person name="Bono J.L."/>
        </authorList>
    </citation>
    <scope>NUCLEOTIDE SEQUENCE [LARGE SCALE GENOMIC DNA]</scope>
    <source>
        <strain evidence="2 3">LMG 26638</strain>
    </source>
</reference>
<dbReference type="KEGG" id="apai:APAC_0050"/>
<dbReference type="RefSeq" id="WP_130232196.1">
    <property type="nucleotide sequence ID" value="NZ_BMEF01000014.1"/>
</dbReference>
<sequence length="274" mass="31272">MNKLFLSLLLSTTISFASVINGVAITVNDEPITLYDIEQTAKQNNVDKNQAASALIDKALYEQLVKKHNITADIFDVNEYIEKLAATNNMDVYTFKSVIKQKYPNYSIFEEEAKSAVLRQKLIQKIVKGQLNVATDEDMELYYENNKDQFTTANSFDIVKYTSTNKASLISALKSPLLVPNDVERTPQTLQTSEIPPQLQYLLTETKVNSFTPIFTADRKFTAIFITKKSGQSTIAFENVKGKIFNDLMKLREKKYLKEYFEKEKLTADIKIVR</sequence>
<dbReference type="OrthoDB" id="5345137at2"/>
<evidence type="ECO:0000313" key="3">
    <source>
        <dbReference type="Proteomes" id="UP000322726"/>
    </source>
</evidence>